<dbReference type="AlphaFoldDB" id="A0AA89ATU2"/>
<sequence>MDVKSAFLNDFLDEEKALYGLKQYKHQGRGIVTSTSNNVKMFDDFKKEIAKEFEMIDIGFMSYYLGIEKKQIDDGIFISQEACAKEVLKKFNMENCNPINIPIKMEIKLSRIHVDIEEAIDVTLSTCEAEYVATTSIVRGGWVLGDLVGLWSSGVLDGVGRSSRKRKGYGNRTSLESKAFGISCIKLLTIQDNWAFPYGNGVKFILVIITFVDPITFRGRLILDQKGVIRPPRWLHHLKDQVLGQPGQCSQHTGGLRAEQGLAFQDLGHAAAVAGVGTRRGGQGIGKATEIGGLSGGQAGGEACDGAVVGVEDLQRTPTLHEPAFLSLTAPCTCLARRPRTLAPIQHSTPTPIQLSAPTPFQHVPVRPRKFFKSRSHAPVKHSASAPNCSARARQKPTVKI</sequence>
<gene>
    <name evidence="3" type="ORF">RJ639_006023</name>
</gene>
<keyword evidence="4" id="KW-1185">Reference proteome</keyword>
<dbReference type="EMBL" id="JAVXUP010001055">
    <property type="protein sequence ID" value="KAK3016634.1"/>
    <property type="molecule type" value="Genomic_DNA"/>
</dbReference>
<evidence type="ECO:0000313" key="3">
    <source>
        <dbReference type="EMBL" id="KAK3016634.1"/>
    </source>
</evidence>
<protein>
    <recommendedName>
        <fullName evidence="2">Reverse transcriptase Ty1/copia-type domain-containing protein</fullName>
    </recommendedName>
</protein>
<reference evidence="3" key="1">
    <citation type="submission" date="2022-12" db="EMBL/GenBank/DDBJ databases">
        <title>Draft genome assemblies for two species of Escallonia (Escalloniales).</title>
        <authorList>
            <person name="Chanderbali A."/>
            <person name="Dervinis C."/>
            <person name="Anghel I."/>
            <person name="Soltis D."/>
            <person name="Soltis P."/>
            <person name="Zapata F."/>
        </authorList>
    </citation>
    <scope>NUCLEOTIDE SEQUENCE</scope>
    <source>
        <strain evidence="3">UCBG64.0493</strain>
        <tissue evidence="3">Leaf</tissue>
    </source>
</reference>
<feature type="region of interest" description="Disordered" evidence="1">
    <location>
        <begin position="373"/>
        <end position="401"/>
    </location>
</feature>
<name>A0AA89ATU2_9ASTE</name>
<proteinExistence type="predicted"/>
<evidence type="ECO:0000313" key="4">
    <source>
        <dbReference type="Proteomes" id="UP001188597"/>
    </source>
</evidence>
<organism evidence="3 4">
    <name type="scientific">Escallonia herrerae</name>
    <dbReference type="NCBI Taxonomy" id="1293975"/>
    <lineage>
        <taxon>Eukaryota</taxon>
        <taxon>Viridiplantae</taxon>
        <taxon>Streptophyta</taxon>
        <taxon>Embryophyta</taxon>
        <taxon>Tracheophyta</taxon>
        <taxon>Spermatophyta</taxon>
        <taxon>Magnoliopsida</taxon>
        <taxon>eudicotyledons</taxon>
        <taxon>Gunneridae</taxon>
        <taxon>Pentapetalae</taxon>
        <taxon>asterids</taxon>
        <taxon>campanulids</taxon>
        <taxon>Escalloniales</taxon>
        <taxon>Escalloniaceae</taxon>
        <taxon>Escallonia</taxon>
    </lineage>
</organism>
<dbReference type="InterPro" id="IPR013103">
    <property type="entry name" value="RVT_2"/>
</dbReference>
<dbReference type="Pfam" id="PF07727">
    <property type="entry name" value="RVT_2"/>
    <property type="match status" value="1"/>
</dbReference>
<dbReference type="Proteomes" id="UP001188597">
    <property type="component" value="Unassembled WGS sequence"/>
</dbReference>
<comment type="caution">
    <text evidence="3">The sequence shown here is derived from an EMBL/GenBank/DDBJ whole genome shotgun (WGS) entry which is preliminary data.</text>
</comment>
<evidence type="ECO:0000259" key="2">
    <source>
        <dbReference type="Pfam" id="PF07727"/>
    </source>
</evidence>
<evidence type="ECO:0000256" key="1">
    <source>
        <dbReference type="SAM" id="MobiDB-lite"/>
    </source>
</evidence>
<accession>A0AA89ATU2</accession>
<feature type="domain" description="Reverse transcriptase Ty1/copia-type" evidence="2">
    <location>
        <begin position="35"/>
        <end position="104"/>
    </location>
</feature>